<evidence type="ECO:0000256" key="2">
    <source>
        <dbReference type="ARBA" id="ARBA00011823"/>
    </source>
</evidence>
<evidence type="ECO:0000256" key="6">
    <source>
        <dbReference type="ARBA" id="ARBA00022840"/>
    </source>
</evidence>
<dbReference type="FunFam" id="3.30.590.10:FF:000004">
    <property type="entry name" value="Glutamine synthetase"/>
    <property type="match status" value="1"/>
</dbReference>
<evidence type="ECO:0000256" key="8">
    <source>
        <dbReference type="PROSITE-ProRule" id="PRU01330"/>
    </source>
</evidence>
<dbReference type="PROSITE" id="PS51986">
    <property type="entry name" value="GS_BETA_GRASP"/>
    <property type="match status" value="1"/>
</dbReference>
<organism evidence="12 13">
    <name type="scientific">Intoshia linei</name>
    <dbReference type="NCBI Taxonomy" id="1819745"/>
    <lineage>
        <taxon>Eukaryota</taxon>
        <taxon>Metazoa</taxon>
        <taxon>Spiralia</taxon>
        <taxon>Lophotrochozoa</taxon>
        <taxon>Mesozoa</taxon>
        <taxon>Orthonectida</taxon>
        <taxon>Rhopaluridae</taxon>
        <taxon>Intoshia</taxon>
    </lineage>
</organism>
<accession>A0A177AYU2</accession>
<name>A0A177AYU2_9BILA</name>
<dbReference type="Pfam" id="PF00120">
    <property type="entry name" value="Gln-synt_C"/>
    <property type="match status" value="1"/>
</dbReference>
<reference evidence="12 13" key="1">
    <citation type="submission" date="2016-04" db="EMBL/GenBank/DDBJ databases">
        <title>The genome of Intoshia linei affirms orthonectids as highly simplified spiralians.</title>
        <authorList>
            <person name="Mikhailov K.V."/>
            <person name="Slusarev G.S."/>
            <person name="Nikitin M.A."/>
            <person name="Logacheva M.D."/>
            <person name="Penin A."/>
            <person name="Aleoshin V."/>
            <person name="Panchin Y.V."/>
        </authorList>
    </citation>
    <scope>NUCLEOTIDE SEQUENCE [LARGE SCALE GENOMIC DNA]</scope>
    <source>
        <strain evidence="12">Intl2013</strain>
        <tissue evidence="12">Whole animal</tissue>
    </source>
</reference>
<dbReference type="GO" id="GO:0005524">
    <property type="term" value="F:ATP binding"/>
    <property type="evidence" value="ECO:0007669"/>
    <property type="project" value="UniProtKB-KW"/>
</dbReference>
<dbReference type="AlphaFoldDB" id="A0A177AYU2"/>
<proteinExistence type="inferred from homology"/>
<dbReference type="InterPro" id="IPR008147">
    <property type="entry name" value="Gln_synt_N"/>
</dbReference>
<evidence type="ECO:0000313" key="12">
    <source>
        <dbReference type="EMBL" id="OAF67179.1"/>
    </source>
</evidence>
<feature type="domain" description="GS catalytic" evidence="11">
    <location>
        <begin position="114"/>
        <end position="362"/>
    </location>
</feature>
<dbReference type="SMART" id="SM01230">
    <property type="entry name" value="Gln-synt_C"/>
    <property type="match status" value="1"/>
</dbReference>
<evidence type="ECO:0000256" key="9">
    <source>
        <dbReference type="RuleBase" id="RU000384"/>
    </source>
</evidence>
<dbReference type="PROSITE" id="PS51987">
    <property type="entry name" value="GS_CATALYTIC"/>
    <property type="match status" value="1"/>
</dbReference>
<dbReference type="PANTHER" id="PTHR20852:SF57">
    <property type="entry name" value="GLUTAMINE SYNTHETASE 2 CYTOPLASMIC"/>
    <property type="match status" value="1"/>
</dbReference>
<dbReference type="SUPFAM" id="SSF55931">
    <property type="entry name" value="Glutamine synthetase/guanido kinase"/>
    <property type="match status" value="1"/>
</dbReference>
<evidence type="ECO:0000256" key="7">
    <source>
        <dbReference type="ARBA" id="ARBA00049436"/>
    </source>
</evidence>
<evidence type="ECO:0000313" key="13">
    <source>
        <dbReference type="Proteomes" id="UP000078046"/>
    </source>
</evidence>
<evidence type="ECO:0000256" key="3">
    <source>
        <dbReference type="ARBA" id="ARBA00012937"/>
    </source>
</evidence>
<dbReference type="InterPro" id="IPR008146">
    <property type="entry name" value="Gln_synth_cat_dom"/>
</dbReference>
<evidence type="ECO:0000256" key="5">
    <source>
        <dbReference type="ARBA" id="ARBA00022741"/>
    </source>
</evidence>
<dbReference type="Gene3D" id="3.30.590.10">
    <property type="entry name" value="Glutamine synthetase/guanido kinase, catalytic domain"/>
    <property type="match status" value="1"/>
</dbReference>
<dbReference type="InterPro" id="IPR050292">
    <property type="entry name" value="Glutamine_Synthetase"/>
</dbReference>
<evidence type="ECO:0000259" key="10">
    <source>
        <dbReference type="PROSITE" id="PS51986"/>
    </source>
</evidence>
<keyword evidence="5" id="KW-0547">Nucleotide-binding</keyword>
<evidence type="ECO:0000256" key="4">
    <source>
        <dbReference type="ARBA" id="ARBA00022598"/>
    </source>
</evidence>
<dbReference type="InterPro" id="IPR027302">
    <property type="entry name" value="Gln_synth_N_conserv_site"/>
</dbReference>
<dbReference type="EMBL" id="LWCA01000729">
    <property type="protein sequence ID" value="OAF67179.1"/>
    <property type="molecule type" value="Genomic_DNA"/>
</dbReference>
<feature type="domain" description="GS beta-grasp" evidence="10">
    <location>
        <begin position="24"/>
        <end position="107"/>
    </location>
</feature>
<dbReference type="GO" id="GO:0004356">
    <property type="term" value="F:glutamine synthetase activity"/>
    <property type="evidence" value="ECO:0007669"/>
    <property type="project" value="UniProtKB-EC"/>
</dbReference>
<keyword evidence="4" id="KW-0436">Ligase</keyword>
<sequence length="362" mass="40713">MCTEDSIDMSTHAYYMDLDQGQCNIIATYVWIDGSGENVRGKSKTIRSTKKNISIEDFPIWNFDGSSTGQASGLNSDVYLHPIAVYNDPFFRGNNKLVMCATYDYENRPTSTNHRDKVVAIMDQVREQRPWFGIEQEYTMLSKNKKPLGWPDNGFPGPQGPYYCAAGQGNVYGRAISDSHYKACLYAGLTVSGTNAEVMPGQWEYQIGPVEGIAMGDQLWISRYILQRVAEDFDVGVSLDPKIVPGDWNGSGAHCNYSTKRMRERDGIRYIEDAIKKLSLNHDEHIKEYDPNQGKDNARRLTGLHETASIDKFSSGVANRSASIRIPRQCSYDGFGYLEDRRPSSNCDPYKVTGMLVKTTCF</sequence>
<dbReference type="PROSITE" id="PS00180">
    <property type="entry name" value="GLNA_1"/>
    <property type="match status" value="1"/>
</dbReference>
<dbReference type="FunFam" id="3.10.20.70:FF:000004">
    <property type="entry name" value="Glutamine synthetase"/>
    <property type="match status" value="1"/>
</dbReference>
<keyword evidence="13" id="KW-1185">Reference proteome</keyword>
<gene>
    <name evidence="12" type="ORF">A3Q56_05086</name>
</gene>
<comment type="subunit">
    <text evidence="2">Homooctamer.</text>
</comment>
<dbReference type="Pfam" id="PF03951">
    <property type="entry name" value="Gln-synt_N"/>
    <property type="match status" value="1"/>
</dbReference>
<dbReference type="InterPro" id="IPR014746">
    <property type="entry name" value="Gln_synth/guanido_kin_cat_dom"/>
</dbReference>
<comment type="similarity">
    <text evidence="1 8 9">Belongs to the glutamine synthetase family.</text>
</comment>
<comment type="caution">
    <text evidence="12">The sequence shown here is derived from an EMBL/GenBank/DDBJ whole genome shotgun (WGS) entry which is preliminary data.</text>
</comment>
<dbReference type="PANTHER" id="PTHR20852">
    <property type="entry name" value="GLUTAMINE SYNTHETASE"/>
    <property type="match status" value="1"/>
</dbReference>
<dbReference type="GO" id="GO:0005737">
    <property type="term" value="C:cytoplasm"/>
    <property type="evidence" value="ECO:0007669"/>
    <property type="project" value="TreeGrafter"/>
</dbReference>
<dbReference type="Proteomes" id="UP000078046">
    <property type="component" value="Unassembled WGS sequence"/>
</dbReference>
<dbReference type="GO" id="GO:0006542">
    <property type="term" value="P:glutamine biosynthetic process"/>
    <property type="evidence" value="ECO:0007669"/>
    <property type="project" value="InterPro"/>
</dbReference>
<dbReference type="SUPFAM" id="SSF54368">
    <property type="entry name" value="Glutamine synthetase, N-terminal domain"/>
    <property type="match status" value="1"/>
</dbReference>
<protein>
    <recommendedName>
        <fullName evidence="3">glutamine synthetase</fullName>
        <ecNumber evidence="3">6.3.1.2</ecNumber>
    </recommendedName>
</protein>
<evidence type="ECO:0000259" key="11">
    <source>
        <dbReference type="PROSITE" id="PS51987"/>
    </source>
</evidence>
<dbReference type="Gene3D" id="3.10.20.70">
    <property type="entry name" value="Glutamine synthetase, N-terminal domain"/>
    <property type="match status" value="1"/>
</dbReference>
<dbReference type="OrthoDB" id="1936100at2759"/>
<dbReference type="InterPro" id="IPR036651">
    <property type="entry name" value="Gln_synt_N_sf"/>
</dbReference>
<keyword evidence="6" id="KW-0067">ATP-binding</keyword>
<comment type="catalytic activity">
    <reaction evidence="7">
        <text>L-glutamate + NH4(+) + ATP = L-glutamine + ADP + phosphate + H(+)</text>
        <dbReference type="Rhea" id="RHEA:16169"/>
        <dbReference type="ChEBI" id="CHEBI:15378"/>
        <dbReference type="ChEBI" id="CHEBI:28938"/>
        <dbReference type="ChEBI" id="CHEBI:29985"/>
        <dbReference type="ChEBI" id="CHEBI:30616"/>
        <dbReference type="ChEBI" id="CHEBI:43474"/>
        <dbReference type="ChEBI" id="CHEBI:58359"/>
        <dbReference type="ChEBI" id="CHEBI:456216"/>
        <dbReference type="EC" id="6.3.1.2"/>
    </reaction>
</comment>
<evidence type="ECO:0000256" key="1">
    <source>
        <dbReference type="ARBA" id="ARBA00009897"/>
    </source>
</evidence>
<dbReference type="EC" id="6.3.1.2" evidence="3"/>